<evidence type="ECO:0000313" key="4">
    <source>
        <dbReference type="Proteomes" id="UP001642540"/>
    </source>
</evidence>
<organism evidence="3 4">
    <name type="scientific">Orchesella dallaii</name>
    <dbReference type="NCBI Taxonomy" id="48710"/>
    <lineage>
        <taxon>Eukaryota</taxon>
        <taxon>Metazoa</taxon>
        <taxon>Ecdysozoa</taxon>
        <taxon>Arthropoda</taxon>
        <taxon>Hexapoda</taxon>
        <taxon>Collembola</taxon>
        <taxon>Entomobryomorpha</taxon>
        <taxon>Entomobryoidea</taxon>
        <taxon>Orchesellidae</taxon>
        <taxon>Orchesellinae</taxon>
        <taxon>Orchesella</taxon>
    </lineage>
</organism>
<accession>A0ABP1PM47</accession>
<protein>
    <recommendedName>
        <fullName evidence="2">C-type lectin domain-containing protein</fullName>
    </recommendedName>
</protein>
<feature type="signal peptide" evidence="1">
    <location>
        <begin position="1"/>
        <end position="24"/>
    </location>
</feature>
<dbReference type="SUPFAM" id="SSF56436">
    <property type="entry name" value="C-type lectin-like"/>
    <property type="match status" value="1"/>
</dbReference>
<keyword evidence="4" id="KW-1185">Reference proteome</keyword>
<keyword evidence="1" id="KW-0732">Signal</keyword>
<dbReference type="InterPro" id="IPR016187">
    <property type="entry name" value="CTDL_fold"/>
</dbReference>
<feature type="domain" description="C-type lectin" evidence="2">
    <location>
        <begin position="61"/>
        <end position="183"/>
    </location>
</feature>
<dbReference type="InterPro" id="IPR016186">
    <property type="entry name" value="C-type_lectin-like/link_sf"/>
</dbReference>
<evidence type="ECO:0000256" key="1">
    <source>
        <dbReference type="SAM" id="SignalP"/>
    </source>
</evidence>
<proteinExistence type="predicted"/>
<dbReference type="CDD" id="cd00037">
    <property type="entry name" value="CLECT"/>
    <property type="match status" value="1"/>
</dbReference>
<evidence type="ECO:0000313" key="3">
    <source>
        <dbReference type="EMBL" id="CAL8071049.1"/>
    </source>
</evidence>
<dbReference type="PROSITE" id="PS50041">
    <property type="entry name" value="C_TYPE_LECTIN_2"/>
    <property type="match status" value="1"/>
</dbReference>
<dbReference type="Proteomes" id="UP001642540">
    <property type="component" value="Unassembled WGS sequence"/>
</dbReference>
<name>A0ABP1PM47_9HEXA</name>
<feature type="chain" id="PRO_5047004011" description="C-type lectin domain-containing protein" evidence="1">
    <location>
        <begin position="25"/>
        <end position="193"/>
    </location>
</feature>
<evidence type="ECO:0000259" key="2">
    <source>
        <dbReference type="PROSITE" id="PS50041"/>
    </source>
</evidence>
<dbReference type="EMBL" id="CAXLJM020000004">
    <property type="protein sequence ID" value="CAL8071049.1"/>
    <property type="molecule type" value="Genomic_DNA"/>
</dbReference>
<dbReference type="InterPro" id="IPR001304">
    <property type="entry name" value="C-type_lectin-like"/>
</dbReference>
<comment type="caution">
    <text evidence="3">The sequence shown here is derived from an EMBL/GenBank/DDBJ whole genome shotgun (WGS) entry which is preliminary data.</text>
</comment>
<sequence length="193" mass="20625">MPGSITFTLMAVALIAIASTYTAAVPLGENKIKSEIFDRMVFIGSSKNLVGGAKGKGSATIQESLYFLSQNAAGQEMANMDCVNIFGPGGGLVNIETAEELGNITALLRESGDSGTLYWTSGRFNIDDRVFEWGNGVDLEASAPWSANHPNSQVSVTRVALYTVGSPKLRTQFNTVSSRYLCEVHSRGLSSNF</sequence>
<gene>
    <name evidence="3" type="ORF">ODALV1_LOCUS1540</name>
</gene>
<reference evidence="3 4" key="1">
    <citation type="submission" date="2024-08" db="EMBL/GenBank/DDBJ databases">
        <authorList>
            <person name="Cucini C."/>
            <person name="Frati F."/>
        </authorList>
    </citation>
    <scope>NUCLEOTIDE SEQUENCE [LARGE SCALE GENOMIC DNA]</scope>
</reference>
<dbReference type="Gene3D" id="3.10.100.10">
    <property type="entry name" value="Mannose-Binding Protein A, subunit A"/>
    <property type="match status" value="1"/>
</dbReference>